<sequence>EFNVLPLLILGYMIIIMGMTIHFKADKDNPLVLLYPLIVAFYGWMAVAVREKWMFLPLYVSMFYELIMAGARLVYIDSIIMAHRPHDPTDPTMKMMADFYPGFVQEVAEHMDRGAWFRMRELLLFFYMAATVFLTLLEIDMMNRERLEGAYRNHQHQMAQLARLENADVVGPAHPVLPPPSYEAVCADHAACPIVPGICDVATPSSELPPSYGEVMMRRKETSIHIMNVPRSNRSSSSCSTARFSAAAAASKTCSTCSYSLRQMPSCATPSGSETGWLYL</sequence>
<keyword evidence="1" id="KW-0812">Transmembrane</keyword>
<comment type="caution">
    <text evidence="2">The sequence shown here is derived from an EMBL/GenBank/DDBJ whole genome shotgun (WGS) entry which is preliminary data.</text>
</comment>
<accession>A0AAV5SDH2</accession>
<feature type="non-terminal residue" evidence="2">
    <location>
        <position position="1"/>
    </location>
</feature>
<feature type="transmembrane region" description="Helical" evidence="1">
    <location>
        <begin position="122"/>
        <end position="139"/>
    </location>
</feature>
<name>A0AAV5SDH2_9BILA</name>
<feature type="transmembrane region" description="Helical" evidence="1">
    <location>
        <begin position="56"/>
        <end position="75"/>
    </location>
</feature>
<keyword evidence="1" id="KW-1133">Transmembrane helix</keyword>
<evidence type="ECO:0000256" key="1">
    <source>
        <dbReference type="SAM" id="Phobius"/>
    </source>
</evidence>
<evidence type="ECO:0000313" key="3">
    <source>
        <dbReference type="Proteomes" id="UP001432027"/>
    </source>
</evidence>
<keyword evidence="3" id="KW-1185">Reference proteome</keyword>
<reference evidence="2" key="1">
    <citation type="submission" date="2023-10" db="EMBL/GenBank/DDBJ databases">
        <title>Genome assembly of Pristionchus species.</title>
        <authorList>
            <person name="Yoshida K."/>
            <person name="Sommer R.J."/>
        </authorList>
    </citation>
    <scope>NUCLEOTIDE SEQUENCE</scope>
    <source>
        <strain evidence="2">RS0144</strain>
    </source>
</reference>
<protein>
    <submittedName>
        <fullName evidence="2">Uncharacterized protein</fullName>
    </submittedName>
</protein>
<dbReference type="Proteomes" id="UP001432027">
    <property type="component" value="Unassembled WGS sequence"/>
</dbReference>
<dbReference type="AlphaFoldDB" id="A0AAV5SDH2"/>
<organism evidence="2 3">
    <name type="scientific">Pristionchus entomophagus</name>
    <dbReference type="NCBI Taxonomy" id="358040"/>
    <lineage>
        <taxon>Eukaryota</taxon>
        <taxon>Metazoa</taxon>
        <taxon>Ecdysozoa</taxon>
        <taxon>Nematoda</taxon>
        <taxon>Chromadorea</taxon>
        <taxon>Rhabditida</taxon>
        <taxon>Rhabditina</taxon>
        <taxon>Diplogasteromorpha</taxon>
        <taxon>Diplogasteroidea</taxon>
        <taxon>Neodiplogasteridae</taxon>
        <taxon>Pristionchus</taxon>
    </lineage>
</organism>
<proteinExistence type="predicted"/>
<feature type="transmembrane region" description="Helical" evidence="1">
    <location>
        <begin position="31"/>
        <end position="49"/>
    </location>
</feature>
<gene>
    <name evidence="2" type="ORF">PENTCL1PPCAC_3283</name>
</gene>
<keyword evidence="1" id="KW-0472">Membrane</keyword>
<feature type="transmembrane region" description="Helical" evidence="1">
    <location>
        <begin position="7"/>
        <end position="25"/>
    </location>
</feature>
<evidence type="ECO:0000313" key="2">
    <source>
        <dbReference type="EMBL" id="GMS81108.1"/>
    </source>
</evidence>
<dbReference type="EMBL" id="BTSX01000001">
    <property type="protein sequence ID" value="GMS81108.1"/>
    <property type="molecule type" value="Genomic_DNA"/>
</dbReference>